<dbReference type="Pfam" id="PF10501">
    <property type="entry name" value="Ribosomal_L50"/>
    <property type="match status" value="1"/>
</dbReference>
<dbReference type="GO" id="GO:0005840">
    <property type="term" value="C:ribosome"/>
    <property type="evidence" value="ECO:0007669"/>
    <property type="project" value="UniProtKB-KW"/>
</dbReference>
<gene>
    <name evidence="7" type="ORF">B9Z19DRAFT_388903</name>
</gene>
<dbReference type="GO" id="GO:0005739">
    <property type="term" value="C:mitochondrion"/>
    <property type="evidence" value="ECO:0007669"/>
    <property type="project" value="UniProtKB-SubCell"/>
</dbReference>
<evidence type="ECO:0000256" key="6">
    <source>
        <dbReference type="ARBA" id="ARBA00035183"/>
    </source>
</evidence>
<dbReference type="GO" id="GO:1990904">
    <property type="term" value="C:ribonucleoprotein complex"/>
    <property type="evidence" value="ECO:0007669"/>
    <property type="project" value="UniProtKB-KW"/>
</dbReference>
<dbReference type="AlphaFoldDB" id="A0A2T7A4A4"/>
<sequence length="268" mass="29409">MRRAIPRITRSVATHPCCRPTTTLTAPRRFATAMPKKADLPLQEVLRRKIWGTDEPPGAPGMPPPAPQVPVVEESTKEEAQREGYIEESDGRTLPVAGLAPGLTEWDVPTFANVSEPPSTEAIHAAVHRAVVEVYTHALNGKPVDAPAVDGSVAEEGFTSRVHIEVRQNGEAVFHYGSESVEGEILRMSIRAEGEEGEGIMGEWLQEGLDGKGWVELGFRGDDIKFAVYKRVYQLTGIRISDPDITRMKTVADLCAPPHLILPQSYMR</sequence>
<comment type="similarity">
    <text evidence="2">Belongs to the mitochondrion-specific ribosomal protein mL50 family.</text>
</comment>
<evidence type="ECO:0000256" key="1">
    <source>
        <dbReference type="ARBA" id="ARBA00004173"/>
    </source>
</evidence>
<accession>A0A2T7A4A4</accession>
<comment type="subcellular location">
    <subcellularLocation>
        <location evidence="1">Mitochondrion</location>
    </subcellularLocation>
</comment>
<dbReference type="STRING" id="42251.A0A2T7A4A4"/>
<reference evidence="7 8" key="1">
    <citation type="submission" date="2017-04" db="EMBL/GenBank/DDBJ databases">
        <title>Draft genome sequence of Tuber borchii Vittad., a whitish edible truffle.</title>
        <authorList>
            <consortium name="DOE Joint Genome Institute"/>
            <person name="Murat C."/>
            <person name="Kuo A."/>
            <person name="Barry K.W."/>
            <person name="Clum A."/>
            <person name="Dockter R.B."/>
            <person name="Fauchery L."/>
            <person name="Iotti M."/>
            <person name="Kohler A."/>
            <person name="Labutti K."/>
            <person name="Lindquist E.A."/>
            <person name="Lipzen A."/>
            <person name="Ohm R.A."/>
            <person name="Wang M."/>
            <person name="Grigoriev I.V."/>
            <person name="Zambonelli A."/>
            <person name="Martin F.M."/>
        </authorList>
    </citation>
    <scope>NUCLEOTIDE SEQUENCE [LARGE SCALE GENOMIC DNA]</scope>
    <source>
        <strain evidence="7 8">Tbo3840</strain>
    </source>
</reference>
<evidence type="ECO:0000256" key="5">
    <source>
        <dbReference type="ARBA" id="ARBA00023274"/>
    </source>
</evidence>
<dbReference type="InterPro" id="IPR018305">
    <property type="entry name" value="Ribosomal_m50"/>
</dbReference>
<dbReference type="EMBL" id="NESQ01000026">
    <property type="protein sequence ID" value="PUU82554.1"/>
    <property type="molecule type" value="Genomic_DNA"/>
</dbReference>
<comment type="caution">
    <text evidence="7">The sequence shown here is derived from an EMBL/GenBank/DDBJ whole genome shotgun (WGS) entry which is preliminary data.</text>
</comment>
<keyword evidence="8" id="KW-1185">Reference proteome</keyword>
<evidence type="ECO:0000256" key="4">
    <source>
        <dbReference type="ARBA" id="ARBA00023128"/>
    </source>
</evidence>
<keyword evidence="5" id="KW-0687">Ribonucleoprotein</keyword>
<name>A0A2T7A4A4_TUBBO</name>
<proteinExistence type="inferred from homology"/>
<organism evidence="7 8">
    <name type="scientific">Tuber borchii</name>
    <name type="common">White truffle</name>
    <dbReference type="NCBI Taxonomy" id="42251"/>
    <lineage>
        <taxon>Eukaryota</taxon>
        <taxon>Fungi</taxon>
        <taxon>Dikarya</taxon>
        <taxon>Ascomycota</taxon>
        <taxon>Pezizomycotina</taxon>
        <taxon>Pezizomycetes</taxon>
        <taxon>Pezizales</taxon>
        <taxon>Tuberaceae</taxon>
        <taxon>Tuber</taxon>
    </lineage>
</organism>
<evidence type="ECO:0000256" key="2">
    <source>
        <dbReference type="ARBA" id="ARBA00008860"/>
    </source>
</evidence>
<protein>
    <recommendedName>
        <fullName evidence="6">Large ribosomal subunit protein mL50</fullName>
    </recommendedName>
</protein>
<evidence type="ECO:0000256" key="3">
    <source>
        <dbReference type="ARBA" id="ARBA00022980"/>
    </source>
</evidence>
<keyword evidence="4" id="KW-0496">Mitochondrion</keyword>
<evidence type="ECO:0000313" key="7">
    <source>
        <dbReference type="EMBL" id="PUU82554.1"/>
    </source>
</evidence>
<evidence type="ECO:0000313" key="8">
    <source>
        <dbReference type="Proteomes" id="UP000244722"/>
    </source>
</evidence>
<keyword evidence="3" id="KW-0689">Ribosomal protein</keyword>
<dbReference type="OrthoDB" id="6220758at2759"/>
<dbReference type="Proteomes" id="UP000244722">
    <property type="component" value="Unassembled WGS sequence"/>
</dbReference>